<dbReference type="InterPro" id="IPR011990">
    <property type="entry name" value="TPR-like_helical_dom_sf"/>
</dbReference>
<feature type="repeat" description="PPR" evidence="2">
    <location>
        <begin position="219"/>
        <end position="253"/>
    </location>
</feature>
<evidence type="ECO:0000256" key="2">
    <source>
        <dbReference type="PROSITE-ProRule" id="PRU00708"/>
    </source>
</evidence>
<feature type="repeat" description="PPR" evidence="2">
    <location>
        <begin position="121"/>
        <end position="155"/>
    </location>
</feature>
<keyword evidence="4" id="KW-1185">Reference proteome</keyword>
<dbReference type="EMBL" id="CM035413">
    <property type="protein sequence ID" value="KAH7430858.1"/>
    <property type="molecule type" value="Genomic_DNA"/>
</dbReference>
<keyword evidence="1" id="KW-0677">Repeat</keyword>
<reference evidence="3" key="1">
    <citation type="submission" date="2021-08" db="EMBL/GenBank/DDBJ databases">
        <title>WGS assembly of Ceratopteris richardii.</title>
        <authorList>
            <person name="Marchant D.B."/>
            <person name="Chen G."/>
            <person name="Jenkins J."/>
            <person name="Shu S."/>
            <person name="Leebens-Mack J."/>
            <person name="Grimwood J."/>
            <person name="Schmutz J."/>
            <person name="Soltis P."/>
            <person name="Soltis D."/>
            <person name="Chen Z.-H."/>
        </authorList>
    </citation>
    <scope>NUCLEOTIDE SEQUENCE</scope>
    <source>
        <strain evidence="3">Whitten #5841</strain>
        <tissue evidence="3">Leaf</tissue>
    </source>
</reference>
<dbReference type="Gene3D" id="1.25.40.10">
    <property type="entry name" value="Tetratricopeptide repeat domain"/>
    <property type="match status" value="5"/>
</dbReference>
<dbReference type="OrthoDB" id="185373at2759"/>
<dbReference type="PROSITE" id="PS51375">
    <property type="entry name" value="PPR"/>
    <property type="match status" value="5"/>
</dbReference>
<comment type="caution">
    <text evidence="3">The sequence shown here is derived from an EMBL/GenBank/DDBJ whole genome shotgun (WGS) entry which is preliminary data.</text>
</comment>
<dbReference type="GO" id="GO:0003723">
    <property type="term" value="F:RNA binding"/>
    <property type="evidence" value="ECO:0007669"/>
    <property type="project" value="InterPro"/>
</dbReference>
<dbReference type="FunFam" id="1.25.40.10:FF:000381">
    <property type="entry name" value="Pentatricopeptide repeat-containing protein"/>
    <property type="match status" value="1"/>
</dbReference>
<dbReference type="GO" id="GO:0048731">
    <property type="term" value="P:system development"/>
    <property type="evidence" value="ECO:0007669"/>
    <property type="project" value="UniProtKB-ARBA"/>
</dbReference>
<gene>
    <name evidence="3" type="ORF">KP509_08G017500</name>
</gene>
<dbReference type="EMBL" id="CM035413">
    <property type="protein sequence ID" value="KAH7430857.1"/>
    <property type="molecule type" value="Genomic_DNA"/>
</dbReference>
<dbReference type="InterPro" id="IPR002885">
    <property type="entry name" value="PPR_rpt"/>
</dbReference>
<feature type="repeat" description="PPR" evidence="2">
    <location>
        <begin position="421"/>
        <end position="455"/>
    </location>
</feature>
<accession>A0A8T2UEH0</accession>
<dbReference type="InterPro" id="IPR046960">
    <property type="entry name" value="PPR_At4g14850-like_plant"/>
</dbReference>
<dbReference type="FunFam" id="1.25.40.10:FF:000031">
    <property type="entry name" value="Pentatricopeptide repeat-containing protein mitochondrial"/>
    <property type="match status" value="2"/>
</dbReference>
<dbReference type="AlphaFoldDB" id="A0A8T2UEH0"/>
<evidence type="ECO:0008006" key="5">
    <source>
        <dbReference type="Google" id="ProtNLM"/>
    </source>
</evidence>
<dbReference type="Pfam" id="PF13041">
    <property type="entry name" value="PPR_2"/>
    <property type="match status" value="4"/>
</dbReference>
<dbReference type="EMBL" id="CM035413">
    <property type="protein sequence ID" value="KAH7430859.1"/>
    <property type="molecule type" value="Genomic_DNA"/>
</dbReference>
<dbReference type="NCBIfam" id="TIGR00756">
    <property type="entry name" value="PPR"/>
    <property type="match status" value="6"/>
</dbReference>
<evidence type="ECO:0000313" key="3">
    <source>
        <dbReference type="EMBL" id="KAH7430859.1"/>
    </source>
</evidence>
<proteinExistence type="predicted"/>
<dbReference type="PANTHER" id="PTHR47926">
    <property type="entry name" value="PENTATRICOPEPTIDE REPEAT-CONTAINING PROTEIN"/>
    <property type="match status" value="1"/>
</dbReference>
<feature type="repeat" description="PPR" evidence="2">
    <location>
        <begin position="522"/>
        <end position="556"/>
    </location>
</feature>
<dbReference type="Proteomes" id="UP000825935">
    <property type="component" value="Chromosome 8"/>
</dbReference>
<dbReference type="FunFam" id="1.25.40.10:FF:000158">
    <property type="entry name" value="pentatricopeptide repeat-containing protein At2g33680"/>
    <property type="match status" value="1"/>
</dbReference>
<feature type="repeat" description="PPR" evidence="2">
    <location>
        <begin position="320"/>
        <end position="354"/>
    </location>
</feature>
<dbReference type="PANTHER" id="PTHR47926:SF347">
    <property type="entry name" value="PENTATRICOPEPTIDE REPEAT-CONTAINING PROTEIN"/>
    <property type="match status" value="1"/>
</dbReference>
<name>A0A8T2UEH0_CERRI</name>
<dbReference type="GO" id="GO:0009451">
    <property type="term" value="P:RNA modification"/>
    <property type="evidence" value="ECO:0007669"/>
    <property type="project" value="InterPro"/>
</dbReference>
<evidence type="ECO:0000313" key="4">
    <source>
        <dbReference type="Proteomes" id="UP000825935"/>
    </source>
</evidence>
<organism evidence="3 4">
    <name type="scientific">Ceratopteris richardii</name>
    <name type="common">Triangle waterfern</name>
    <dbReference type="NCBI Taxonomy" id="49495"/>
    <lineage>
        <taxon>Eukaryota</taxon>
        <taxon>Viridiplantae</taxon>
        <taxon>Streptophyta</taxon>
        <taxon>Embryophyta</taxon>
        <taxon>Tracheophyta</taxon>
        <taxon>Polypodiopsida</taxon>
        <taxon>Polypodiidae</taxon>
        <taxon>Polypodiales</taxon>
        <taxon>Pteridineae</taxon>
        <taxon>Pteridaceae</taxon>
        <taxon>Parkerioideae</taxon>
        <taxon>Ceratopteris</taxon>
    </lineage>
</organism>
<dbReference type="Pfam" id="PF01535">
    <property type="entry name" value="PPR"/>
    <property type="match status" value="4"/>
</dbReference>
<sequence>MVNGLARCHDVIKKGSRRLHVEGTLNDVNTLLSDALSSAEETRGSPITRFRHSNDNIDVTSIKHVWMDALLGNFSNNKDALYAHHLSVCCSMDRSGQLFSLYLQHGSIEDAAYLCSIVKPDVSIWNSIMSRLCRCGSAERAFQLFGNMIYNEIRPDCVTFVILLKACGSVEEGRLIHGQVVEYVSVLNIYVESTLVDVYGRWGSISDACHVFDDMQERNLVTWSVMIAGFVESGCTVEAFNTFHKLICAKLRPNEVTFINILRACTCVLDMENTQKIHSSILEDGFEVHPFVANALIDAYARCGSLWDARHVFTGMRSCSVVSWTSLIQGYAQHGHIEDVFGLFWDMENKGVKPNSVTISAVLKLCASKKLVSCGEQVHNYILLENMETAVFVENCLLDMYIKCGQVKAAQRVFSRMSTRDVVSCSTMINAYAQCERPHKAFSVFARMIRDGIKPNEVTYLGLLQACSFAGQMERGNLVYHYLIKDRLERHLVIGNALIDMYSKSGTMKAAHVVFNKMYKRDLVSWNSLLGGYCQHGYSSEAFDLFEKMRQGPFKPDNVTFLGLLSVCSYAGLVADGRWYFNIMTEECSIKPTAEHCACMIDLLGRVGCVHEALAIINKSTIDSVMVWNALLGACKISGDVDVAEIATKNIMKLDPNNTAACVQLSNMYATVSERGGREKRKEIEGTFINV</sequence>
<evidence type="ECO:0000256" key="1">
    <source>
        <dbReference type="ARBA" id="ARBA00022737"/>
    </source>
</evidence>
<protein>
    <recommendedName>
        <fullName evidence="5">Pentatricopeptide repeat-containing protein</fullName>
    </recommendedName>
</protein>